<reference evidence="1 2" key="1">
    <citation type="submission" date="2021-06" db="EMBL/GenBank/DDBJ databases">
        <title>Caerostris extrusa draft genome.</title>
        <authorList>
            <person name="Kono N."/>
            <person name="Arakawa K."/>
        </authorList>
    </citation>
    <scope>NUCLEOTIDE SEQUENCE [LARGE SCALE GENOMIC DNA]</scope>
</reference>
<comment type="caution">
    <text evidence="1">The sequence shown here is derived from an EMBL/GenBank/DDBJ whole genome shotgun (WGS) entry which is preliminary data.</text>
</comment>
<name>A0AAV4RTX6_CAEEX</name>
<gene>
    <name evidence="1" type="ORF">CEXT_221651</name>
</gene>
<organism evidence="1 2">
    <name type="scientific">Caerostris extrusa</name>
    <name type="common">Bark spider</name>
    <name type="synonym">Caerostris bankana</name>
    <dbReference type="NCBI Taxonomy" id="172846"/>
    <lineage>
        <taxon>Eukaryota</taxon>
        <taxon>Metazoa</taxon>
        <taxon>Ecdysozoa</taxon>
        <taxon>Arthropoda</taxon>
        <taxon>Chelicerata</taxon>
        <taxon>Arachnida</taxon>
        <taxon>Araneae</taxon>
        <taxon>Araneomorphae</taxon>
        <taxon>Entelegynae</taxon>
        <taxon>Araneoidea</taxon>
        <taxon>Araneidae</taxon>
        <taxon>Caerostris</taxon>
    </lineage>
</organism>
<sequence length="110" mass="12353">MHFIQAPFNTALKGSPLVRTLLFKPNGMYFCPTGLTCSHALPHHHNTAALSNFKVWVISCPYSKTQRVCKPSCQQQNYYHKSLSKFFLLCESIISTLESSNSALCNQLVS</sequence>
<protein>
    <submittedName>
        <fullName evidence="1">Uncharacterized protein</fullName>
    </submittedName>
</protein>
<dbReference type="Proteomes" id="UP001054945">
    <property type="component" value="Unassembled WGS sequence"/>
</dbReference>
<keyword evidence="2" id="KW-1185">Reference proteome</keyword>
<proteinExistence type="predicted"/>
<evidence type="ECO:0000313" key="2">
    <source>
        <dbReference type="Proteomes" id="UP001054945"/>
    </source>
</evidence>
<dbReference type="EMBL" id="BPLR01008320">
    <property type="protein sequence ID" value="GIY23831.1"/>
    <property type="molecule type" value="Genomic_DNA"/>
</dbReference>
<evidence type="ECO:0000313" key="1">
    <source>
        <dbReference type="EMBL" id="GIY23831.1"/>
    </source>
</evidence>
<accession>A0AAV4RTX6</accession>
<dbReference type="AlphaFoldDB" id="A0AAV4RTX6"/>